<dbReference type="AlphaFoldDB" id="A0A8K0NBJ2"/>
<gene>
    <name evidence="1" type="ORF">COCNU_13G008240</name>
</gene>
<keyword evidence="2" id="KW-1185">Reference proteome</keyword>
<proteinExistence type="predicted"/>
<evidence type="ECO:0000313" key="1">
    <source>
        <dbReference type="EMBL" id="KAG1367034.1"/>
    </source>
</evidence>
<comment type="caution">
    <text evidence="1">The sequence shown here is derived from an EMBL/GenBank/DDBJ whole genome shotgun (WGS) entry which is preliminary data.</text>
</comment>
<reference evidence="1" key="2">
    <citation type="submission" date="2019-07" db="EMBL/GenBank/DDBJ databases">
        <authorList>
            <person name="Yang Y."/>
            <person name="Bocs S."/>
            <person name="Baudouin L."/>
        </authorList>
    </citation>
    <scope>NUCLEOTIDE SEQUENCE</scope>
    <source>
        <tissue evidence="1">Spear leaf of Hainan Tall coconut</tissue>
    </source>
</reference>
<sequence>MGYAQFSIQGVVGAYSIHLSIGCSGTSTSSIYSTDDIYSIDGIYFTSSASSSRIFCSPTHMAHVWNCQHQKRYDFLDHERARDVRLKRIGELYQGYKVKLHKEWLEHRRDTPKELIPWI</sequence>
<evidence type="ECO:0000313" key="2">
    <source>
        <dbReference type="Proteomes" id="UP000797356"/>
    </source>
</evidence>
<accession>A0A8K0NBJ2</accession>
<reference evidence="1" key="1">
    <citation type="journal article" date="2017" name="Gigascience">
        <title>The genome draft of coconut (Cocos nucifera).</title>
        <authorList>
            <person name="Xiao Y."/>
            <person name="Xu P."/>
            <person name="Fan H."/>
            <person name="Baudouin L."/>
            <person name="Xia W."/>
            <person name="Bocs S."/>
            <person name="Xu J."/>
            <person name="Li Q."/>
            <person name="Guo A."/>
            <person name="Zhou L."/>
            <person name="Li J."/>
            <person name="Wu Y."/>
            <person name="Ma Z."/>
            <person name="Armero A."/>
            <person name="Issali A.E."/>
            <person name="Liu N."/>
            <person name="Peng M."/>
            <person name="Yang Y."/>
        </authorList>
    </citation>
    <scope>NUCLEOTIDE SEQUENCE</scope>
    <source>
        <tissue evidence="1">Spear leaf of Hainan Tall coconut</tissue>
    </source>
</reference>
<dbReference type="Proteomes" id="UP000797356">
    <property type="component" value="Chromosome 13"/>
</dbReference>
<dbReference type="EMBL" id="CM017884">
    <property type="protein sequence ID" value="KAG1367034.1"/>
    <property type="molecule type" value="Genomic_DNA"/>
</dbReference>
<protein>
    <submittedName>
        <fullName evidence="1">Uncharacterized protein</fullName>
    </submittedName>
</protein>
<name>A0A8K0NBJ2_COCNU</name>
<organism evidence="1 2">
    <name type="scientific">Cocos nucifera</name>
    <name type="common">Coconut palm</name>
    <dbReference type="NCBI Taxonomy" id="13894"/>
    <lineage>
        <taxon>Eukaryota</taxon>
        <taxon>Viridiplantae</taxon>
        <taxon>Streptophyta</taxon>
        <taxon>Embryophyta</taxon>
        <taxon>Tracheophyta</taxon>
        <taxon>Spermatophyta</taxon>
        <taxon>Magnoliopsida</taxon>
        <taxon>Liliopsida</taxon>
        <taxon>Arecaceae</taxon>
        <taxon>Arecoideae</taxon>
        <taxon>Cocoseae</taxon>
        <taxon>Attaleinae</taxon>
        <taxon>Cocos</taxon>
    </lineage>
</organism>